<dbReference type="Pfam" id="PF08972">
    <property type="entry name" value="DUF1902"/>
    <property type="match status" value="1"/>
</dbReference>
<dbReference type="InterPro" id="IPR015066">
    <property type="entry name" value="DUF1902"/>
</dbReference>
<protein>
    <recommendedName>
        <fullName evidence="1">DUF1902 domain-containing protein</fullName>
    </recommendedName>
</protein>
<evidence type="ECO:0000313" key="3">
    <source>
        <dbReference type="Proteomes" id="UP000192903"/>
    </source>
</evidence>
<accession>A0A1X7F2K4</accession>
<evidence type="ECO:0000259" key="1">
    <source>
        <dbReference type="Pfam" id="PF08972"/>
    </source>
</evidence>
<dbReference type="Proteomes" id="UP000192903">
    <property type="component" value="Unassembled WGS sequence"/>
</dbReference>
<gene>
    <name evidence="2" type="ORF">SAMN02982989_2237</name>
</gene>
<dbReference type="RefSeq" id="WP_159457642.1">
    <property type="nucleotide sequence ID" value="NZ_FXAF01000006.1"/>
</dbReference>
<sequence>MKRIFFIKALWDENAKVFYSESDIEGLHIEAPTIDVFEEVIFDTAIELIVENHMSAADVAGTAMKDLIPAILWERPSTKAIAA</sequence>
<feature type="domain" description="DUF1902" evidence="1">
    <location>
        <begin position="5"/>
        <end position="54"/>
    </location>
</feature>
<reference evidence="3" key="1">
    <citation type="submission" date="2017-04" db="EMBL/GenBank/DDBJ databases">
        <authorList>
            <person name="Varghese N."/>
            <person name="Submissions S."/>
        </authorList>
    </citation>
    <scope>NUCLEOTIDE SEQUENCE [LARGE SCALE GENOMIC DNA]</scope>
    <source>
        <strain evidence="3">B4P</strain>
    </source>
</reference>
<name>A0A1X7F2K4_9HYPH</name>
<evidence type="ECO:0000313" key="2">
    <source>
        <dbReference type="EMBL" id="SMF44821.1"/>
    </source>
</evidence>
<dbReference type="EMBL" id="FXAF01000006">
    <property type="protein sequence ID" value="SMF44821.1"/>
    <property type="molecule type" value="Genomic_DNA"/>
</dbReference>
<dbReference type="AlphaFoldDB" id="A0A1X7F2K4"/>
<keyword evidence="3" id="KW-1185">Reference proteome</keyword>
<proteinExistence type="predicted"/>
<dbReference type="Gene3D" id="3.30.2390.10">
    <property type="entry name" value="TTHA1013-like"/>
    <property type="match status" value="1"/>
</dbReference>
<dbReference type="OrthoDB" id="7205622at2"/>
<organism evidence="2 3">
    <name type="scientific">Xaviernesmea oryzae</name>
    <dbReference type="NCBI Taxonomy" id="464029"/>
    <lineage>
        <taxon>Bacteria</taxon>
        <taxon>Pseudomonadati</taxon>
        <taxon>Pseudomonadota</taxon>
        <taxon>Alphaproteobacteria</taxon>
        <taxon>Hyphomicrobiales</taxon>
        <taxon>Rhizobiaceae</taxon>
        <taxon>Rhizobium/Agrobacterium group</taxon>
        <taxon>Xaviernesmea</taxon>
    </lineage>
</organism>